<evidence type="ECO:0000256" key="4">
    <source>
        <dbReference type="ARBA" id="ARBA00022980"/>
    </source>
</evidence>
<evidence type="ECO:0000256" key="6">
    <source>
        <dbReference type="ARBA" id="ARBA00023274"/>
    </source>
</evidence>
<keyword evidence="4" id="KW-0689">Ribosomal protein</keyword>
<sequence>MAGNLSWVAGCNLWDQCRWPGHPPAPKVADHWNKKSAMLGKRMIGNRMFIDELHNVNRLISYLYKCFNQHGKRW</sequence>
<evidence type="ECO:0000256" key="7">
    <source>
        <dbReference type="ARBA" id="ARBA00035182"/>
    </source>
</evidence>
<comment type="subcellular location">
    <subcellularLocation>
        <location evidence="1">Mitochondrion</location>
    </subcellularLocation>
</comment>
<dbReference type="GO" id="GO:0003735">
    <property type="term" value="F:structural constituent of ribosome"/>
    <property type="evidence" value="ECO:0007669"/>
    <property type="project" value="InterPro"/>
</dbReference>
<dbReference type="GO" id="GO:0006412">
    <property type="term" value="P:translation"/>
    <property type="evidence" value="ECO:0007669"/>
    <property type="project" value="TreeGrafter"/>
</dbReference>
<keyword evidence="5" id="KW-0496">Mitochondrion</keyword>
<gene>
    <name evidence="9" type="ORF">FD754_011041</name>
</gene>
<evidence type="ECO:0000313" key="10">
    <source>
        <dbReference type="Proteomes" id="UP000326458"/>
    </source>
</evidence>
<name>A0A5N3X1C4_MUNMU</name>
<dbReference type="PANTHER" id="PTHR13409">
    <property type="entry name" value="MITOCHONDRIAL 39S RIBOSOMAL PROTEIN L51"/>
    <property type="match status" value="1"/>
</dbReference>
<evidence type="ECO:0000313" key="9">
    <source>
        <dbReference type="EMBL" id="KAB0366885.1"/>
    </source>
</evidence>
<comment type="caution">
    <text evidence="9">The sequence shown here is derived from an EMBL/GenBank/DDBJ whole genome shotgun (WGS) entry which is preliminary data.</text>
</comment>
<evidence type="ECO:0000256" key="1">
    <source>
        <dbReference type="ARBA" id="ARBA00004173"/>
    </source>
</evidence>
<dbReference type="GO" id="GO:0005762">
    <property type="term" value="C:mitochondrial large ribosomal subunit"/>
    <property type="evidence" value="ECO:0007669"/>
    <property type="project" value="TreeGrafter"/>
</dbReference>
<dbReference type="InterPro" id="IPR019373">
    <property type="entry name" value="Ribosomal_mL51"/>
</dbReference>
<evidence type="ECO:0000256" key="3">
    <source>
        <dbReference type="ARBA" id="ARBA00022946"/>
    </source>
</evidence>
<dbReference type="Proteomes" id="UP000326458">
    <property type="component" value="Unassembled WGS sequence"/>
</dbReference>
<proteinExistence type="inferred from homology"/>
<keyword evidence="3" id="KW-0809">Transit peptide</keyword>
<organism evidence="9 10">
    <name type="scientific">Muntiacus muntjak</name>
    <name type="common">Barking deer</name>
    <name type="synonym">Indian muntjac</name>
    <dbReference type="NCBI Taxonomy" id="9888"/>
    <lineage>
        <taxon>Eukaryota</taxon>
        <taxon>Metazoa</taxon>
        <taxon>Chordata</taxon>
        <taxon>Craniata</taxon>
        <taxon>Vertebrata</taxon>
        <taxon>Euteleostomi</taxon>
        <taxon>Mammalia</taxon>
        <taxon>Eutheria</taxon>
        <taxon>Laurasiatheria</taxon>
        <taxon>Artiodactyla</taxon>
        <taxon>Ruminantia</taxon>
        <taxon>Pecora</taxon>
        <taxon>Cervidae</taxon>
        <taxon>Muntiacinae</taxon>
        <taxon>Muntiacus</taxon>
    </lineage>
</organism>
<keyword evidence="6" id="KW-0687">Ribonucleoprotein</keyword>
<comment type="similarity">
    <text evidence="2">Belongs to the mitochondrion-specific ribosomal protein mL51 family.</text>
</comment>
<accession>A0A5N3X1C4</accession>
<evidence type="ECO:0000256" key="5">
    <source>
        <dbReference type="ARBA" id="ARBA00023128"/>
    </source>
</evidence>
<dbReference type="AlphaFoldDB" id="A0A5N3X1C4"/>
<dbReference type="PANTHER" id="PTHR13409:SF0">
    <property type="entry name" value="LARGE RIBOSOMAL SUBUNIT PROTEIN ML51"/>
    <property type="match status" value="1"/>
</dbReference>
<evidence type="ECO:0000256" key="2">
    <source>
        <dbReference type="ARBA" id="ARBA00010972"/>
    </source>
</evidence>
<evidence type="ECO:0000256" key="8">
    <source>
        <dbReference type="ARBA" id="ARBA00035419"/>
    </source>
</evidence>
<reference evidence="9 10" key="1">
    <citation type="submission" date="2019-06" db="EMBL/GenBank/DDBJ databases">
        <title>Discovery of a novel chromosome fission-fusion reversal in muntjac.</title>
        <authorList>
            <person name="Mudd A.B."/>
            <person name="Bredeson J.V."/>
            <person name="Baum R."/>
            <person name="Hockemeyer D."/>
            <person name="Rokhsar D.S."/>
        </authorList>
    </citation>
    <scope>NUCLEOTIDE SEQUENCE [LARGE SCALE GENOMIC DNA]</scope>
    <source>
        <strain evidence="9">UTSW_UCB_Mm</strain>
        <tissue evidence="9">Fibroblast cell line</tissue>
    </source>
</reference>
<keyword evidence="10" id="KW-1185">Reference proteome</keyword>
<protein>
    <recommendedName>
        <fullName evidence="7">Large ribosomal subunit protein mL51</fullName>
    </recommendedName>
    <alternativeName>
        <fullName evidence="8">39S ribosomal protein L51, mitochondrial</fullName>
    </alternativeName>
</protein>
<dbReference type="EMBL" id="VCEA01000001">
    <property type="protein sequence ID" value="KAB0366885.1"/>
    <property type="molecule type" value="Genomic_DNA"/>
</dbReference>